<evidence type="ECO:0000256" key="1">
    <source>
        <dbReference type="SAM" id="MobiDB-lite"/>
    </source>
</evidence>
<protein>
    <submittedName>
        <fullName evidence="2">Uncharacterized protein</fullName>
    </submittedName>
</protein>
<accession>A0A2N5TXA2</accession>
<evidence type="ECO:0000313" key="2">
    <source>
        <dbReference type="EMBL" id="PLW30094.1"/>
    </source>
</evidence>
<reference evidence="2 3" key="1">
    <citation type="submission" date="2017-11" db="EMBL/GenBank/DDBJ databases">
        <title>De novo assembly and phasing of dikaryotic genomes from two isolates of Puccinia coronata f. sp. avenae, the causal agent of oat crown rust.</title>
        <authorList>
            <person name="Miller M.E."/>
            <person name="Zhang Y."/>
            <person name="Omidvar V."/>
            <person name="Sperschneider J."/>
            <person name="Schwessinger B."/>
            <person name="Raley C."/>
            <person name="Palmer J.M."/>
            <person name="Garnica D."/>
            <person name="Upadhyaya N."/>
            <person name="Rathjen J."/>
            <person name="Taylor J.M."/>
            <person name="Park R.F."/>
            <person name="Dodds P.N."/>
            <person name="Hirsch C.D."/>
            <person name="Kianian S.F."/>
            <person name="Figueroa M."/>
        </authorList>
    </citation>
    <scope>NUCLEOTIDE SEQUENCE [LARGE SCALE GENOMIC DNA]</scope>
    <source>
        <strain evidence="2">12NC29</strain>
    </source>
</reference>
<organism evidence="2 3">
    <name type="scientific">Puccinia coronata f. sp. avenae</name>
    <dbReference type="NCBI Taxonomy" id="200324"/>
    <lineage>
        <taxon>Eukaryota</taxon>
        <taxon>Fungi</taxon>
        <taxon>Dikarya</taxon>
        <taxon>Basidiomycota</taxon>
        <taxon>Pucciniomycotina</taxon>
        <taxon>Pucciniomycetes</taxon>
        <taxon>Pucciniales</taxon>
        <taxon>Pucciniaceae</taxon>
        <taxon>Puccinia</taxon>
    </lineage>
</organism>
<dbReference type="AlphaFoldDB" id="A0A2N5TXA2"/>
<name>A0A2N5TXA2_9BASI</name>
<gene>
    <name evidence="2" type="ORF">PCANC_23927</name>
</gene>
<comment type="caution">
    <text evidence="2">The sequence shown here is derived from an EMBL/GenBank/DDBJ whole genome shotgun (WGS) entry which is preliminary data.</text>
</comment>
<feature type="region of interest" description="Disordered" evidence="1">
    <location>
        <begin position="1"/>
        <end position="78"/>
    </location>
</feature>
<proteinExistence type="predicted"/>
<sequence length="78" mass="8198">MASPLPSLHPSNDDYLNIELPSENEAPPSPPPETQFSGPQSLILRLGPHPTQVSSSINASNQPPSSDGFQQPPSVGGR</sequence>
<dbReference type="Proteomes" id="UP000235388">
    <property type="component" value="Unassembled WGS sequence"/>
</dbReference>
<keyword evidence="3" id="KW-1185">Reference proteome</keyword>
<dbReference type="EMBL" id="PGCJ01000389">
    <property type="protein sequence ID" value="PLW30094.1"/>
    <property type="molecule type" value="Genomic_DNA"/>
</dbReference>
<feature type="compositionally biased region" description="Polar residues" evidence="1">
    <location>
        <begin position="51"/>
        <end position="78"/>
    </location>
</feature>
<evidence type="ECO:0000313" key="3">
    <source>
        <dbReference type="Proteomes" id="UP000235388"/>
    </source>
</evidence>